<dbReference type="AlphaFoldDB" id="A0A3N7K6V8"/>
<dbReference type="Pfam" id="PF03466">
    <property type="entry name" value="LysR_substrate"/>
    <property type="match status" value="1"/>
</dbReference>
<dbReference type="InterPro" id="IPR036390">
    <property type="entry name" value="WH_DNA-bd_sf"/>
</dbReference>
<dbReference type="GO" id="GO:0006351">
    <property type="term" value="P:DNA-templated transcription"/>
    <property type="evidence" value="ECO:0007669"/>
    <property type="project" value="TreeGrafter"/>
</dbReference>
<gene>
    <name evidence="6" type="ORF">DZC73_06300</name>
</gene>
<dbReference type="PANTHER" id="PTHR30537">
    <property type="entry name" value="HTH-TYPE TRANSCRIPTIONAL REGULATOR"/>
    <property type="match status" value="1"/>
</dbReference>
<protein>
    <submittedName>
        <fullName evidence="6">LysR family transcriptional regulator</fullName>
    </submittedName>
</protein>
<keyword evidence="2" id="KW-0805">Transcription regulation</keyword>
<dbReference type="InterPro" id="IPR000847">
    <property type="entry name" value="LysR_HTH_N"/>
</dbReference>
<dbReference type="Pfam" id="PF00126">
    <property type="entry name" value="HTH_1"/>
    <property type="match status" value="1"/>
</dbReference>
<evidence type="ECO:0000256" key="2">
    <source>
        <dbReference type="ARBA" id="ARBA00023015"/>
    </source>
</evidence>
<dbReference type="Gene3D" id="1.10.10.10">
    <property type="entry name" value="Winged helix-like DNA-binding domain superfamily/Winged helix DNA-binding domain"/>
    <property type="match status" value="1"/>
</dbReference>
<keyword evidence="7" id="KW-1185">Reference proteome</keyword>
<dbReference type="Gene3D" id="3.40.190.10">
    <property type="entry name" value="Periplasmic binding protein-like II"/>
    <property type="match status" value="2"/>
</dbReference>
<sequence length="328" mass="36814">MNTLRHRALSLGNLRAFEAVARRLNFSEAAEELHVTQSAISRQIKGLEDELGAPLFTRGTRHVELTSSGTMLLRVVAPWLDRLDASVRQIRQSRGRRAVHLTTFPSFASLWLLPQIEAFQRDHPDLDIRVSANDRLVDLDDPEIDIALRHCTPQAAPAGAQRMFGEVMTPVISRALAEDIRQGKAPKLDNPSQLADFTLIEEDDHRPSGELLSWRPWLTAMGHRKLQPRRWLYLNYTYQQVQAALAGQGVGLARLALVAEQLGRGDLVEPFGQEGRTSSPYAYWLITTNAGQGREEVKQFADWVNDRAADTRHAIGEVSEEDLNTESD</sequence>
<keyword evidence="3" id="KW-0238">DNA-binding</keyword>
<reference evidence="6 7" key="1">
    <citation type="submission" date="2018-08" db="EMBL/GenBank/DDBJ databases">
        <authorList>
            <person name="Khan S.A."/>
            <person name="Jeon C.O."/>
            <person name="Chun B.H."/>
            <person name="Jeong S.E."/>
        </authorList>
    </citation>
    <scope>NUCLEOTIDE SEQUENCE [LARGE SCALE GENOMIC DNA]</scope>
    <source>
        <strain evidence="6 7">S-16</strain>
    </source>
</reference>
<dbReference type="InterPro" id="IPR005119">
    <property type="entry name" value="LysR_subst-bd"/>
</dbReference>
<keyword evidence="4" id="KW-0804">Transcription</keyword>
<evidence type="ECO:0000256" key="1">
    <source>
        <dbReference type="ARBA" id="ARBA00009437"/>
    </source>
</evidence>
<dbReference type="EMBL" id="QUSW01000001">
    <property type="protein sequence ID" value="RQP26605.1"/>
    <property type="molecule type" value="Genomic_DNA"/>
</dbReference>
<feature type="domain" description="HTH lysR-type" evidence="5">
    <location>
        <begin position="9"/>
        <end position="66"/>
    </location>
</feature>
<dbReference type="RefSeq" id="WP_124539297.1">
    <property type="nucleotide sequence ID" value="NZ_QUSW01000001.1"/>
</dbReference>
<organism evidence="6 7">
    <name type="scientific">Piscinibacter terrae</name>
    <dbReference type="NCBI Taxonomy" id="2496871"/>
    <lineage>
        <taxon>Bacteria</taxon>
        <taxon>Pseudomonadati</taxon>
        <taxon>Pseudomonadota</taxon>
        <taxon>Betaproteobacteria</taxon>
        <taxon>Burkholderiales</taxon>
        <taxon>Sphaerotilaceae</taxon>
        <taxon>Piscinibacter</taxon>
    </lineage>
</organism>
<dbReference type="GO" id="GO:0003700">
    <property type="term" value="F:DNA-binding transcription factor activity"/>
    <property type="evidence" value="ECO:0007669"/>
    <property type="project" value="InterPro"/>
</dbReference>
<dbReference type="FunFam" id="1.10.10.10:FF:000001">
    <property type="entry name" value="LysR family transcriptional regulator"/>
    <property type="match status" value="1"/>
</dbReference>
<proteinExistence type="inferred from homology"/>
<dbReference type="GO" id="GO:0043565">
    <property type="term" value="F:sequence-specific DNA binding"/>
    <property type="evidence" value="ECO:0007669"/>
    <property type="project" value="TreeGrafter"/>
</dbReference>
<dbReference type="SUPFAM" id="SSF53850">
    <property type="entry name" value="Periplasmic binding protein-like II"/>
    <property type="match status" value="1"/>
</dbReference>
<evidence type="ECO:0000313" key="7">
    <source>
        <dbReference type="Proteomes" id="UP000267464"/>
    </source>
</evidence>
<dbReference type="Proteomes" id="UP000267464">
    <property type="component" value="Unassembled WGS sequence"/>
</dbReference>
<dbReference type="PRINTS" id="PR00039">
    <property type="entry name" value="HTHLYSR"/>
</dbReference>
<dbReference type="CDD" id="cd08432">
    <property type="entry name" value="PBP2_GcdR_TrpI_HvrB_AmpR_like"/>
    <property type="match status" value="1"/>
</dbReference>
<evidence type="ECO:0000256" key="4">
    <source>
        <dbReference type="ARBA" id="ARBA00023163"/>
    </source>
</evidence>
<reference evidence="6 7" key="2">
    <citation type="submission" date="2018-12" db="EMBL/GenBank/DDBJ databases">
        <title>Rhizobacter gummiphilus sp. nov., a rubber-degrading bacterium isolated from the soil of a botanical garden in Japan.</title>
        <authorList>
            <person name="Shunsuke S.S."/>
        </authorList>
    </citation>
    <scope>NUCLEOTIDE SEQUENCE [LARGE SCALE GENOMIC DNA]</scope>
    <source>
        <strain evidence="6 7">S-16</strain>
    </source>
</reference>
<evidence type="ECO:0000256" key="3">
    <source>
        <dbReference type="ARBA" id="ARBA00023125"/>
    </source>
</evidence>
<dbReference type="OrthoDB" id="8688993at2"/>
<dbReference type="InterPro" id="IPR058163">
    <property type="entry name" value="LysR-type_TF_proteobact-type"/>
</dbReference>
<dbReference type="InterPro" id="IPR036388">
    <property type="entry name" value="WH-like_DNA-bd_sf"/>
</dbReference>
<comment type="similarity">
    <text evidence="1">Belongs to the LysR transcriptional regulatory family.</text>
</comment>
<accession>A0A3N7K6V8</accession>
<name>A0A3N7K6V8_9BURK</name>
<comment type="caution">
    <text evidence="6">The sequence shown here is derived from an EMBL/GenBank/DDBJ whole genome shotgun (WGS) entry which is preliminary data.</text>
</comment>
<evidence type="ECO:0000259" key="5">
    <source>
        <dbReference type="PROSITE" id="PS50931"/>
    </source>
</evidence>
<dbReference type="PANTHER" id="PTHR30537:SF74">
    <property type="entry name" value="HTH-TYPE TRANSCRIPTIONAL REGULATOR TRPI"/>
    <property type="match status" value="1"/>
</dbReference>
<evidence type="ECO:0000313" key="6">
    <source>
        <dbReference type="EMBL" id="RQP26605.1"/>
    </source>
</evidence>
<dbReference type="PROSITE" id="PS50931">
    <property type="entry name" value="HTH_LYSR"/>
    <property type="match status" value="1"/>
</dbReference>
<dbReference type="SUPFAM" id="SSF46785">
    <property type="entry name" value="Winged helix' DNA-binding domain"/>
    <property type="match status" value="1"/>
</dbReference>